<keyword evidence="2" id="KW-1185">Reference proteome</keyword>
<sequence length="244" mass="26087">MPEDTAVEGERETTVEEAKHRFTVSSTLRLLVAPKTKRVGVRGIVEDNAWIMSQGGFTPPDGEREEMAHLQTEVIVCPPAPPVSTGTHPYRYQTTEICVANTGGRYVSGGRAQEEDLCRLLPQLYPSLKASGAYPIPPGTALLTRGCKAVRVPGTYTPCQSLGTCTIITAAMPCGIADRRPKGGWLGSEWADIVALRIRSVLNAARESGHPNIVLGAFGCGAFGNPAGPVAALFKQQLTSPEFR</sequence>
<organism evidence="1 2">
    <name type="scientific">Kipferlia bialata</name>
    <dbReference type="NCBI Taxonomy" id="797122"/>
    <lineage>
        <taxon>Eukaryota</taxon>
        <taxon>Metamonada</taxon>
        <taxon>Carpediemonas-like organisms</taxon>
        <taxon>Kipferlia</taxon>
    </lineage>
</organism>
<comment type="caution">
    <text evidence="1">The sequence shown here is derived from an EMBL/GenBank/DDBJ whole genome shotgun (WGS) entry which is preliminary data.</text>
</comment>
<evidence type="ECO:0000313" key="2">
    <source>
        <dbReference type="Proteomes" id="UP000265618"/>
    </source>
</evidence>
<dbReference type="PANTHER" id="PTHR35596:SF1">
    <property type="entry name" value="MICROBIAL-TYPE PARG CATALYTIC DOMAIN-CONTAINING PROTEIN"/>
    <property type="match status" value="1"/>
</dbReference>
<dbReference type="EMBL" id="BDIP01000621">
    <property type="protein sequence ID" value="GIQ82205.1"/>
    <property type="molecule type" value="Genomic_DNA"/>
</dbReference>
<dbReference type="Gene3D" id="3.40.220.10">
    <property type="entry name" value="Leucine Aminopeptidase, subunit E, domain 1"/>
    <property type="match status" value="1"/>
</dbReference>
<protein>
    <recommendedName>
        <fullName evidence="3">Microbial-type PARG catalytic domain-containing protein</fullName>
    </recommendedName>
</protein>
<name>A0A9K3CTN8_9EUKA</name>
<gene>
    <name evidence="1" type="ORF">KIPB_003299</name>
</gene>
<evidence type="ECO:0008006" key="3">
    <source>
        <dbReference type="Google" id="ProtNLM"/>
    </source>
</evidence>
<dbReference type="Proteomes" id="UP000265618">
    <property type="component" value="Unassembled WGS sequence"/>
</dbReference>
<dbReference type="PANTHER" id="PTHR35596">
    <property type="entry name" value="DUF2263 DOMAIN-CONTAINING PROTEIN"/>
    <property type="match status" value="1"/>
</dbReference>
<reference evidence="1 2" key="1">
    <citation type="journal article" date="2018" name="PLoS ONE">
        <title>The draft genome of Kipferlia bialata reveals reductive genome evolution in fornicate parasites.</title>
        <authorList>
            <person name="Tanifuji G."/>
            <person name="Takabayashi S."/>
            <person name="Kume K."/>
            <person name="Takagi M."/>
            <person name="Nakayama T."/>
            <person name="Kamikawa R."/>
            <person name="Inagaki Y."/>
            <person name="Hashimoto T."/>
        </authorList>
    </citation>
    <scope>NUCLEOTIDE SEQUENCE [LARGE SCALE GENOMIC DNA]</scope>
    <source>
        <strain evidence="1">NY0173</strain>
    </source>
</reference>
<dbReference type="InterPro" id="IPR043472">
    <property type="entry name" value="Macro_dom-like"/>
</dbReference>
<dbReference type="AlphaFoldDB" id="A0A9K3CTN8"/>
<evidence type="ECO:0000313" key="1">
    <source>
        <dbReference type="EMBL" id="GIQ82205.1"/>
    </source>
</evidence>
<dbReference type="SUPFAM" id="SSF52949">
    <property type="entry name" value="Macro domain-like"/>
    <property type="match status" value="1"/>
</dbReference>
<dbReference type="OrthoDB" id="423986at2759"/>
<accession>A0A9K3CTN8</accession>
<proteinExistence type="predicted"/>